<feature type="chain" id="PRO_5032370597" evidence="2">
    <location>
        <begin position="20"/>
        <end position="106"/>
    </location>
</feature>
<accession>A0A840YZW5</accession>
<feature type="signal peptide" evidence="2">
    <location>
        <begin position="1"/>
        <end position="19"/>
    </location>
</feature>
<keyword evidence="4" id="KW-1185">Reference proteome</keyword>
<evidence type="ECO:0000313" key="4">
    <source>
        <dbReference type="Proteomes" id="UP000554342"/>
    </source>
</evidence>
<feature type="compositionally biased region" description="Polar residues" evidence="1">
    <location>
        <begin position="57"/>
        <end position="66"/>
    </location>
</feature>
<proteinExistence type="predicted"/>
<name>A0A840YZW5_9SPHN</name>
<comment type="caution">
    <text evidence="3">The sequence shown here is derived from an EMBL/GenBank/DDBJ whole genome shotgun (WGS) entry which is preliminary data.</text>
</comment>
<organism evidence="3 4">
    <name type="scientific">Stakelama sediminis</name>
    <dbReference type="NCBI Taxonomy" id="463200"/>
    <lineage>
        <taxon>Bacteria</taxon>
        <taxon>Pseudomonadati</taxon>
        <taxon>Pseudomonadota</taxon>
        <taxon>Alphaproteobacteria</taxon>
        <taxon>Sphingomonadales</taxon>
        <taxon>Sphingomonadaceae</taxon>
        <taxon>Stakelama</taxon>
    </lineage>
</organism>
<protein>
    <submittedName>
        <fullName evidence="3">Uncharacterized protein</fullName>
    </submittedName>
</protein>
<sequence length="106" mass="11099">MKFAALVAAALMTSAPAFAMAQTSTQPMQTQDDSMATPSGAMQATQTQGGIMPATPPMSQQPTADQQVIFKPSESPDQAFPPPPPKASYPICKKGQTDGCRQRGGR</sequence>
<evidence type="ECO:0000256" key="1">
    <source>
        <dbReference type="SAM" id="MobiDB-lite"/>
    </source>
</evidence>
<dbReference type="Proteomes" id="UP000554342">
    <property type="component" value="Unassembled WGS sequence"/>
</dbReference>
<evidence type="ECO:0000256" key="2">
    <source>
        <dbReference type="SAM" id="SignalP"/>
    </source>
</evidence>
<feature type="region of interest" description="Disordered" evidence="1">
    <location>
        <begin position="22"/>
        <end position="106"/>
    </location>
</feature>
<feature type="compositionally biased region" description="Polar residues" evidence="1">
    <location>
        <begin position="22"/>
        <end position="49"/>
    </location>
</feature>
<gene>
    <name evidence="3" type="ORF">FHR23_002312</name>
</gene>
<dbReference type="AlphaFoldDB" id="A0A840YZW5"/>
<reference evidence="3 4" key="1">
    <citation type="submission" date="2020-08" db="EMBL/GenBank/DDBJ databases">
        <title>Genomic Encyclopedia of Type Strains, Phase IV (KMG-IV): sequencing the most valuable type-strain genomes for metagenomic binning, comparative biology and taxonomic classification.</title>
        <authorList>
            <person name="Goeker M."/>
        </authorList>
    </citation>
    <scope>NUCLEOTIDE SEQUENCE [LARGE SCALE GENOMIC DNA]</scope>
    <source>
        <strain evidence="3 4">DSM 27203</strain>
    </source>
</reference>
<dbReference type="RefSeq" id="WP_184004056.1">
    <property type="nucleotide sequence ID" value="NZ_BAABIF010000001.1"/>
</dbReference>
<evidence type="ECO:0000313" key="3">
    <source>
        <dbReference type="EMBL" id="MBB5719371.1"/>
    </source>
</evidence>
<dbReference type="EMBL" id="JACIJI010000004">
    <property type="protein sequence ID" value="MBB5719371.1"/>
    <property type="molecule type" value="Genomic_DNA"/>
</dbReference>
<keyword evidence="2" id="KW-0732">Signal</keyword>